<comment type="caution">
    <text evidence="2">The sequence shown here is derived from an EMBL/GenBank/DDBJ whole genome shotgun (WGS) entry which is preliminary data.</text>
</comment>
<dbReference type="EMBL" id="JAHIBW010000004">
    <property type="protein sequence ID" value="KAG7311190.1"/>
    <property type="molecule type" value="Genomic_DNA"/>
</dbReference>
<accession>A0ABQ7R1M9</accession>
<reference evidence="2 3" key="1">
    <citation type="submission" date="2021-06" db="EMBL/GenBank/DDBJ databases">
        <title>A haploid diamondback moth (Plutella xylostella L.) genome assembly resolves 31 chromosomes and identifies a diamide resistance mutation.</title>
        <authorList>
            <person name="Ward C.M."/>
            <person name="Perry K.D."/>
            <person name="Baker G."/>
            <person name="Powis K."/>
            <person name="Heckel D.G."/>
            <person name="Baxter S.W."/>
        </authorList>
    </citation>
    <scope>NUCLEOTIDE SEQUENCE [LARGE SCALE GENOMIC DNA]</scope>
    <source>
        <strain evidence="2 3">LV</strain>
        <tissue evidence="2">Single pupa</tissue>
    </source>
</reference>
<organism evidence="2 3">
    <name type="scientific">Plutella xylostella</name>
    <name type="common">Diamondback moth</name>
    <name type="synonym">Plutella maculipennis</name>
    <dbReference type="NCBI Taxonomy" id="51655"/>
    <lineage>
        <taxon>Eukaryota</taxon>
        <taxon>Metazoa</taxon>
        <taxon>Ecdysozoa</taxon>
        <taxon>Arthropoda</taxon>
        <taxon>Hexapoda</taxon>
        <taxon>Insecta</taxon>
        <taxon>Pterygota</taxon>
        <taxon>Neoptera</taxon>
        <taxon>Endopterygota</taxon>
        <taxon>Lepidoptera</taxon>
        <taxon>Glossata</taxon>
        <taxon>Ditrysia</taxon>
        <taxon>Yponomeutoidea</taxon>
        <taxon>Plutellidae</taxon>
        <taxon>Plutella</taxon>
    </lineage>
</organism>
<feature type="region of interest" description="Disordered" evidence="1">
    <location>
        <begin position="1"/>
        <end position="42"/>
    </location>
</feature>
<evidence type="ECO:0000256" key="1">
    <source>
        <dbReference type="SAM" id="MobiDB-lite"/>
    </source>
</evidence>
<gene>
    <name evidence="2" type="ORF">JYU34_002193</name>
</gene>
<evidence type="ECO:0000313" key="2">
    <source>
        <dbReference type="EMBL" id="KAG7311190.1"/>
    </source>
</evidence>
<feature type="compositionally biased region" description="Low complexity" evidence="1">
    <location>
        <begin position="33"/>
        <end position="42"/>
    </location>
</feature>
<proteinExistence type="predicted"/>
<sequence length="65" mass="7081">MVIKVTSSRRCRVGKPCSFPPRTPRPPPPPSPRGSSSTCSKSCSLTVTTLSAQTTRQRAEQWPPN</sequence>
<protein>
    <submittedName>
        <fullName evidence="2">Uncharacterized protein</fullName>
    </submittedName>
</protein>
<dbReference type="Proteomes" id="UP000823941">
    <property type="component" value="Chromosome 4"/>
</dbReference>
<feature type="compositionally biased region" description="Pro residues" evidence="1">
    <location>
        <begin position="18"/>
        <end position="32"/>
    </location>
</feature>
<name>A0ABQ7R1M9_PLUXY</name>
<evidence type="ECO:0000313" key="3">
    <source>
        <dbReference type="Proteomes" id="UP000823941"/>
    </source>
</evidence>
<keyword evidence="3" id="KW-1185">Reference proteome</keyword>